<dbReference type="Proteomes" id="UP001589536">
    <property type="component" value="Unassembled WGS sequence"/>
</dbReference>
<evidence type="ECO:0000313" key="3">
    <source>
        <dbReference type="EMBL" id="MFB9715053.1"/>
    </source>
</evidence>
<dbReference type="Gene3D" id="3.30.450.380">
    <property type="match status" value="1"/>
</dbReference>
<accession>A0ABV5US75</accession>
<dbReference type="EMBL" id="JBHMBH010000027">
    <property type="protein sequence ID" value="MFB9715053.1"/>
    <property type="molecule type" value="Genomic_DNA"/>
</dbReference>
<dbReference type="RefSeq" id="WP_345038873.1">
    <property type="nucleotide sequence ID" value="NZ_BAABED010000001.1"/>
</dbReference>
<dbReference type="PANTHER" id="PTHR30486">
    <property type="entry name" value="TWITCHING MOTILITY PROTEIN PILT"/>
    <property type="match status" value="1"/>
</dbReference>
<keyword evidence="4" id="KW-1185">Reference proteome</keyword>
<dbReference type="PANTHER" id="PTHR30486:SF6">
    <property type="entry name" value="TYPE IV PILUS RETRACTATION ATPASE PILT"/>
    <property type="match status" value="1"/>
</dbReference>
<reference evidence="3 4" key="1">
    <citation type="submission" date="2024-09" db="EMBL/GenBank/DDBJ databases">
        <authorList>
            <person name="Sun Q."/>
            <person name="Mori K."/>
        </authorList>
    </citation>
    <scope>NUCLEOTIDE SEQUENCE [LARGE SCALE GENOMIC DNA]</scope>
    <source>
        <strain evidence="3 4">JCM 13519</strain>
    </source>
</reference>
<dbReference type="SUPFAM" id="SSF52540">
    <property type="entry name" value="P-loop containing nucleoside triphosphate hydrolases"/>
    <property type="match status" value="1"/>
</dbReference>
<dbReference type="CDD" id="cd01130">
    <property type="entry name" value="VirB11-like_ATPase"/>
    <property type="match status" value="1"/>
</dbReference>
<dbReference type="Gene3D" id="3.40.50.300">
    <property type="entry name" value="P-loop containing nucleotide triphosphate hydrolases"/>
    <property type="match status" value="1"/>
</dbReference>
<evidence type="ECO:0000259" key="2">
    <source>
        <dbReference type="Pfam" id="PF00437"/>
    </source>
</evidence>
<evidence type="ECO:0000313" key="4">
    <source>
        <dbReference type="Proteomes" id="UP001589536"/>
    </source>
</evidence>
<comment type="caution">
    <text evidence="3">The sequence shown here is derived from an EMBL/GenBank/DDBJ whole genome shotgun (WGS) entry which is preliminary data.</text>
</comment>
<sequence>MDALSIVEDEVRELIRRRGLDPFNQTVEVRRLVEAAVSDYDERALLGPLPPLGQLDSARKYVFDAVAGFGQLQPLLDDPTVEEIWLNAPNEVFIARNGESELTALSLNEQQVRDLVERMLKSSGRRLDLSSPFVDAALPDGSRLHVVIPDVTRRHWAVNIRKFVVKATRLEHLAELGTLTPQSARFLGAAVASGLNILVSGATQAGKTTMLNCLAANIGSRERVVTVEEIFELQFPLRDVVGLQCRQPNLEGQGEIPLRRLVKEALRMRPDRLVVGEVREAESLDMLIALNSGLPGMCTVHANSAHDAVTKICTLPLLAGENISSAFVVPTVASCIDLVIHCSRLPDGRRQVTEILSLGRRVENGIVESSMVFAMQDGRLQSTSNSMPAAEKFSRAGFNVAALLEHY</sequence>
<protein>
    <submittedName>
        <fullName evidence="3">CpaF family protein</fullName>
    </submittedName>
</protein>
<dbReference type="InterPro" id="IPR050921">
    <property type="entry name" value="T4SS_GSP_E_ATPase"/>
</dbReference>
<organism evidence="3 4">
    <name type="scientific">Arthrobacter methylotrophus</name>
    <dbReference type="NCBI Taxonomy" id="121291"/>
    <lineage>
        <taxon>Bacteria</taxon>
        <taxon>Bacillati</taxon>
        <taxon>Actinomycetota</taxon>
        <taxon>Actinomycetes</taxon>
        <taxon>Micrococcales</taxon>
        <taxon>Micrococcaceae</taxon>
        <taxon>Arthrobacter</taxon>
    </lineage>
</organism>
<gene>
    <name evidence="3" type="ORF">ACFFPI_13095</name>
</gene>
<dbReference type="InterPro" id="IPR001482">
    <property type="entry name" value="T2SS/T4SS_dom"/>
</dbReference>
<dbReference type="InterPro" id="IPR027417">
    <property type="entry name" value="P-loop_NTPase"/>
</dbReference>
<name>A0ABV5US75_9MICC</name>
<proteinExistence type="inferred from homology"/>
<dbReference type="Pfam" id="PF00437">
    <property type="entry name" value="T2SSE"/>
    <property type="match status" value="1"/>
</dbReference>
<comment type="similarity">
    <text evidence="1">Belongs to the GSP E family.</text>
</comment>
<feature type="domain" description="Bacterial type II secretion system protein E" evidence="2">
    <location>
        <begin position="69"/>
        <end position="343"/>
    </location>
</feature>
<evidence type="ECO:0000256" key="1">
    <source>
        <dbReference type="ARBA" id="ARBA00006611"/>
    </source>
</evidence>